<dbReference type="PANTHER" id="PTHR30136">
    <property type="entry name" value="HELIX-TURN-HELIX TRANSCRIPTIONAL REGULATOR, ICLR FAMILY"/>
    <property type="match status" value="1"/>
</dbReference>
<dbReference type="Pfam" id="PF09339">
    <property type="entry name" value="HTH_IclR"/>
    <property type="match status" value="1"/>
</dbReference>
<dbReference type="Proteomes" id="UP000199497">
    <property type="component" value="Unassembled WGS sequence"/>
</dbReference>
<dbReference type="InterPro" id="IPR036388">
    <property type="entry name" value="WH-like_DNA-bd_sf"/>
</dbReference>
<dbReference type="InterPro" id="IPR036390">
    <property type="entry name" value="WH_DNA-bd_sf"/>
</dbReference>
<evidence type="ECO:0000259" key="5">
    <source>
        <dbReference type="PROSITE" id="PS51078"/>
    </source>
</evidence>
<feature type="domain" description="IclR-ED" evidence="5">
    <location>
        <begin position="62"/>
        <end position="245"/>
    </location>
</feature>
<dbReference type="Gene3D" id="3.30.450.40">
    <property type="match status" value="1"/>
</dbReference>
<evidence type="ECO:0000256" key="3">
    <source>
        <dbReference type="ARBA" id="ARBA00023163"/>
    </source>
</evidence>
<dbReference type="GO" id="GO:0003700">
    <property type="term" value="F:DNA-binding transcription factor activity"/>
    <property type="evidence" value="ECO:0007669"/>
    <property type="project" value="TreeGrafter"/>
</dbReference>
<dbReference type="InterPro" id="IPR005471">
    <property type="entry name" value="Tscrpt_reg_IclR_N"/>
</dbReference>
<dbReference type="STRING" id="405564.SAMN04487905_113130"/>
<accession>A0A1H0WPA8</accession>
<dbReference type="InterPro" id="IPR029016">
    <property type="entry name" value="GAF-like_dom_sf"/>
</dbReference>
<dbReference type="GO" id="GO:0003677">
    <property type="term" value="F:DNA binding"/>
    <property type="evidence" value="ECO:0007669"/>
    <property type="project" value="UniProtKB-KW"/>
</dbReference>
<keyword evidence="7" id="KW-1185">Reference proteome</keyword>
<dbReference type="RefSeq" id="WP_092604054.1">
    <property type="nucleotide sequence ID" value="NZ_FNJR01000013.1"/>
</dbReference>
<dbReference type="Gene3D" id="1.10.10.10">
    <property type="entry name" value="Winged helix-like DNA-binding domain superfamily/Winged helix DNA-binding domain"/>
    <property type="match status" value="1"/>
</dbReference>
<evidence type="ECO:0000313" key="7">
    <source>
        <dbReference type="Proteomes" id="UP000199497"/>
    </source>
</evidence>
<dbReference type="GO" id="GO:0045892">
    <property type="term" value="P:negative regulation of DNA-templated transcription"/>
    <property type="evidence" value="ECO:0007669"/>
    <property type="project" value="TreeGrafter"/>
</dbReference>
<dbReference type="OrthoDB" id="3730822at2"/>
<gene>
    <name evidence="6" type="ORF">SAMN04487905_113130</name>
</gene>
<reference evidence="7" key="1">
    <citation type="submission" date="2016-10" db="EMBL/GenBank/DDBJ databases">
        <authorList>
            <person name="Varghese N."/>
            <person name="Submissions S."/>
        </authorList>
    </citation>
    <scope>NUCLEOTIDE SEQUENCE [LARGE SCALE GENOMIC DNA]</scope>
    <source>
        <strain evidence="7">DSM 46732</strain>
    </source>
</reference>
<evidence type="ECO:0000256" key="1">
    <source>
        <dbReference type="ARBA" id="ARBA00023015"/>
    </source>
</evidence>
<dbReference type="PROSITE" id="PS51078">
    <property type="entry name" value="ICLR_ED"/>
    <property type="match status" value="1"/>
</dbReference>
<dbReference type="EMBL" id="FNJR01000013">
    <property type="protein sequence ID" value="SDP92498.1"/>
    <property type="molecule type" value="Genomic_DNA"/>
</dbReference>
<feature type="domain" description="HTH iclR-type" evidence="4">
    <location>
        <begin position="2"/>
        <end position="61"/>
    </location>
</feature>
<sequence length="250" mass="27559">MSQSLRRGLALLTELAEGPRNLDQLAEAVGVHKSTAMRLLRSLEADRFVKRSDTHHYRLGSALFELADRALDEIDVRDTARPHLLELGESTGHTVHLAVRENDQVVYVDKVDSTHAVRMYSRVGARAPLHCTAVGKVLLSELEPVQRRELVTALDRPALTDSTITDPAELLAELDRVSRSGYAVDRGEHEDFVHCIAAGVRDPRGEIVAAVSLSTPKVLLDLDGLLGLTGELSHTCDRVSFELGWQPQDH</sequence>
<protein>
    <submittedName>
        <fullName evidence="6">Transcriptional regulator, IclR family</fullName>
    </submittedName>
</protein>
<dbReference type="InterPro" id="IPR050707">
    <property type="entry name" value="HTH_MetabolicPath_Reg"/>
</dbReference>
<evidence type="ECO:0000256" key="2">
    <source>
        <dbReference type="ARBA" id="ARBA00023125"/>
    </source>
</evidence>
<dbReference type="InterPro" id="IPR014757">
    <property type="entry name" value="Tscrpt_reg_IclR_C"/>
</dbReference>
<dbReference type="SMART" id="SM00346">
    <property type="entry name" value="HTH_ICLR"/>
    <property type="match status" value="1"/>
</dbReference>
<dbReference type="SUPFAM" id="SSF55781">
    <property type="entry name" value="GAF domain-like"/>
    <property type="match status" value="1"/>
</dbReference>
<dbReference type="Pfam" id="PF01614">
    <property type="entry name" value="IclR_C"/>
    <property type="match status" value="1"/>
</dbReference>
<dbReference type="PANTHER" id="PTHR30136:SF24">
    <property type="entry name" value="HTH-TYPE TRANSCRIPTIONAL REPRESSOR ALLR"/>
    <property type="match status" value="1"/>
</dbReference>
<keyword evidence="1" id="KW-0805">Transcription regulation</keyword>
<name>A0A1H0WPA8_9ACTN</name>
<evidence type="ECO:0000313" key="6">
    <source>
        <dbReference type="EMBL" id="SDP92498.1"/>
    </source>
</evidence>
<dbReference type="AlphaFoldDB" id="A0A1H0WPA8"/>
<proteinExistence type="predicted"/>
<evidence type="ECO:0000259" key="4">
    <source>
        <dbReference type="PROSITE" id="PS51077"/>
    </source>
</evidence>
<keyword evidence="3" id="KW-0804">Transcription</keyword>
<dbReference type="SUPFAM" id="SSF46785">
    <property type="entry name" value="Winged helix' DNA-binding domain"/>
    <property type="match status" value="1"/>
</dbReference>
<keyword evidence="2" id="KW-0238">DNA-binding</keyword>
<organism evidence="6 7">
    <name type="scientific">Actinopolyspora xinjiangensis</name>
    <dbReference type="NCBI Taxonomy" id="405564"/>
    <lineage>
        <taxon>Bacteria</taxon>
        <taxon>Bacillati</taxon>
        <taxon>Actinomycetota</taxon>
        <taxon>Actinomycetes</taxon>
        <taxon>Actinopolysporales</taxon>
        <taxon>Actinopolysporaceae</taxon>
        <taxon>Actinopolyspora</taxon>
    </lineage>
</organism>
<dbReference type="PROSITE" id="PS51077">
    <property type="entry name" value="HTH_ICLR"/>
    <property type="match status" value="1"/>
</dbReference>